<dbReference type="RefSeq" id="WP_000807559.1">
    <property type="nucleotide sequence ID" value="NZ_AP022409.1"/>
</dbReference>
<dbReference type="GO" id="GO:0003723">
    <property type="term" value="F:RNA binding"/>
    <property type="evidence" value="ECO:0007669"/>
    <property type="project" value="InterPro"/>
</dbReference>
<dbReference type="GO" id="GO:0005737">
    <property type="term" value="C:cytoplasm"/>
    <property type="evidence" value="ECO:0007669"/>
    <property type="project" value="InterPro"/>
</dbReference>
<dbReference type="AlphaFoldDB" id="A0A1M0RMK5"/>
<reference evidence="1 2" key="1">
    <citation type="journal article" date="2019" name="Nat. Med.">
        <title>A library of human gut bacterial isolates paired with longitudinal multiomics data enables mechanistic microbiome research.</title>
        <authorList>
            <person name="Poyet M."/>
            <person name="Groussin M."/>
            <person name="Gibbons S.M."/>
            <person name="Avila-Pacheco J."/>
            <person name="Jiang X."/>
            <person name="Kearney S.M."/>
            <person name="Perrotta A.R."/>
            <person name="Berdy B."/>
            <person name="Zhao S."/>
            <person name="Lieberman T.D."/>
            <person name="Swanson P.K."/>
            <person name="Smith M."/>
            <person name="Roesemann S."/>
            <person name="Alexander J.E."/>
            <person name="Rich S.A."/>
            <person name="Livny J."/>
            <person name="Vlamakis H."/>
            <person name="Clish C."/>
            <person name="Bullock K."/>
            <person name="Deik A."/>
            <person name="Scott J."/>
            <person name="Pierce K.A."/>
            <person name="Xavier R.J."/>
            <person name="Alm E.J."/>
        </authorList>
    </citation>
    <scope>NUCLEOTIDE SEQUENCE [LARGE SCALE GENOMIC DNA]</scope>
    <source>
        <strain evidence="1 2">BIOML-A112</strain>
    </source>
</reference>
<dbReference type="EMBL" id="WXKQ01000293">
    <property type="protein sequence ID" value="NAG22838.1"/>
    <property type="molecule type" value="Genomic_DNA"/>
</dbReference>
<dbReference type="InterPro" id="IPR014944">
    <property type="entry name" value="Toxin_SymE-like"/>
</dbReference>
<gene>
    <name evidence="1" type="ORF">GUC01_28410</name>
</gene>
<sequence length="97" mass="10882">MAEHDITPEVTISKTQRRCTVGYLPNRSDTPVIKISAKWLREAGFEIGTGVTVKISEGCLILLADNNEVQELRRELYQVKQAVKGMRDGMFSVLNES</sequence>
<evidence type="ECO:0000313" key="2">
    <source>
        <dbReference type="Proteomes" id="UP000475070"/>
    </source>
</evidence>
<name>A0A1M0RMK5_ECOLX</name>
<dbReference type="GO" id="GO:0016788">
    <property type="term" value="F:hydrolase activity, acting on ester bonds"/>
    <property type="evidence" value="ECO:0007669"/>
    <property type="project" value="InterPro"/>
</dbReference>
<dbReference type="Pfam" id="PF08845">
    <property type="entry name" value="SymE_toxin"/>
    <property type="match status" value="1"/>
</dbReference>
<accession>A0A1M0RMK5</accession>
<evidence type="ECO:0000313" key="1">
    <source>
        <dbReference type="EMBL" id="NAG22838.1"/>
    </source>
</evidence>
<dbReference type="Proteomes" id="UP000475070">
    <property type="component" value="Unassembled WGS sequence"/>
</dbReference>
<dbReference type="GO" id="GO:0016070">
    <property type="term" value="P:RNA metabolic process"/>
    <property type="evidence" value="ECO:0007669"/>
    <property type="project" value="InterPro"/>
</dbReference>
<comment type="caution">
    <text evidence="1">The sequence shown here is derived from an EMBL/GenBank/DDBJ whole genome shotgun (WGS) entry which is preliminary data.</text>
</comment>
<proteinExistence type="predicted"/>
<protein>
    <submittedName>
        <fullName evidence="1">Type I addiction module toxin, SymE family</fullName>
    </submittedName>
</protein>
<organism evidence="1 2">
    <name type="scientific">Escherichia coli</name>
    <dbReference type="NCBI Taxonomy" id="562"/>
    <lineage>
        <taxon>Bacteria</taxon>
        <taxon>Pseudomonadati</taxon>
        <taxon>Pseudomonadota</taxon>
        <taxon>Gammaproteobacteria</taxon>
        <taxon>Enterobacterales</taxon>
        <taxon>Enterobacteriaceae</taxon>
        <taxon>Escherichia</taxon>
    </lineage>
</organism>